<dbReference type="EMBL" id="JBBWWQ010000014">
    <property type="protein sequence ID" value="KAK8931059.1"/>
    <property type="molecule type" value="Genomic_DNA"/>
</dbReference>
<comment type="caution">
    <text evidence="1">The sequence shown here is derived from an EMBL/GenBank/DDBJ whole genome shotgun (WGS) entry which is preliminary data.</text>
</comment>
<reference evidence="1 2" key="1">
    <citation type="journal article" date="2022" name="Nat. Plants">
        <title>Genomes of leafy and leafless Platanthera orchids illuminate the evolution of mycoheterotrophy.</title>
        <authorList>
            <person name="Li M.H."/>
            <person name="Liu K.W."/>
            <person name="Li Z."/>
            <person name="Lu H.C."/>
            <person name="Ye Q.L."/>
            <person name="Zhang D."/>
            <person name="Wang J.Y."/>
            <person name="Li Y.F."/>
            <person name="Zhong Z.M."/>
            <person name="Liu X."/>
            <person name="Yu X."/>
            <person name="Liu D.K."/>
            <person name="Tu X.D."/>
            <person name="Liu B."/>
            <person name="Hao Y."/>
            <person name="Liao X.Y."/>
            <person name="Jiang Y.T."/>
            <person name="Sun W.H."/>
            <person name="Chen J."/>
            <person name="Chen Y.Q."/>
            <person name="Ai Y."/>
            <person name="Zhai J.W."/>
            <person name="Wu S.S."/>
            <person name="Zhou Z."/>
            <person name="Hsiao Y.Y."/>
            <person name="Wu W.L."/>
            <person name="Chen Y.Y."/>
            <person name="Lin Y.F."/>
            <person name="Hsu J.L."/>
            <person name="Li C.Y."/>
            <person name="Wang Z.W."/>
            <person name="Zhao X."/>
            <person name="Zhong W.Y."/>
            <person name="Ma X.K."/>
            <person name="Ma L."/>
            <person name="Huang J."/>
            <person name="Chen G.Z."/>
            <person name="Huang M.Z."/>
            <person name="Huang L."/>
            <person name="Peng D.H."/>
            <person name="Luo Y.B."/>
            <person name="Zou S.Q."/>
            <person name="Chen S.P."/>
            <person name="Lan S."/>
            <person name="Tsai W.C."/>
            <person name="Van de Peer Y."/>
            <person name="Liu Z.J."/>
        </authorList>
    </citation>
    <scope>NUCLEOTIDE SEQUENCE [LARGE SCALE GENOMIC DNA]</scope>
    <source>
        <strain evidence="1">Lor287</strain>
    </source>
</reference>
<name>A0AAP0G0T3_9ASPA</name>
<protein>
    <submittedName>
        <fullName evidence="1">Uncharacterized protein</fullName>
    </submittedName>
</protein>
<sequence>MPCLQTSWTGHLPPYTDYRSRTMGLTAAFSSLSTWRQSYEEKKFIGRITRTGRMICHDFARRLPPKSSVFFKPRYGEPFLCRRYDMIMLSRRDIRLLTLMHFLQSDMIMCDVFNNQSECCR</sequence>
<accession>A0AAP0G0T3</accession>
<organism evidence="1 2">
    <name type="scientific">Platanthera zijinensis</name>
    <dbReference type="NCBI Taxonomy" id="2320716"/>
    <lineage>
        <taxon>Eukaryota</taxon>
        <taxon>Viridiplantae</taxon>
        <taxon>Streptophyta</taxon>
        <taxon>Embryophyta</taxon>
        <taxon>Tracheophyta</taxon>
        <taxon>Spermatophyta</taxon>
        <taxon>Magnoliopsida</taxon>
        <taxon>Liliopsida</taxon>
        <taxon>Asparagales</taxon>
        <taxon>Orchidaceae</taxon>
        <taxon>Orchidoideae</taxon>
        <taxon>Orchideae</taxon>
        <taxon>Orchidinae</taxon>
        <taxon>Platanthera</taxon>
    </lineage>
</organism>
<evidence type="ECO:0000313" key="1">
    <source>
        <dbReference type="EMBL" id="KAK8931059.1"/>
    </source>
</evidence>
<dbReference type="Proteomes" id="UP001418222">
    <property type="component" value="Unassembled WGS sequence"/>
</dbReference>
<proteinExistence type="predicted"/>
<gene>
    <name evidence="1" type="ORF">KSP39_PZI016361</name>
</gene>
<keyword evidence="2" id="KW-1185">Reference proteome</keyword>
<dbReference type="AlphaFoldDB" id="A0AAP0G0T3"/>
<evidence type="ECO:0000313" key="2">
    <source>
        <dbReference type="Proteomes" id="UP001418222"/>
    </source>
</evidence>